<evidence type="ECO:0000313" key="14">
    <source>
        <dbReference type="EMBL" id="KUG04370.1"/>
    </source>
</evidence>
<dbReference type="InterPro" id="IPR000683">
    <property type="entry name" value="Gfo/Idh/MocA-like_OxRdtase_N"/>
</dbReference>
<evidence type="ECO:0000256" key="1">
    <source>
        <dbReference type="ARBA" id="ARBA00004896"/>
    </source>
</evidence>
<dbReference type="UniPathway" id="UPA00034">
    <property type="reaction ID" value="UER00026"/>
</dbReference>
<comment type="pathway">
    <text evidence="1">Amino-acid biosynthesis; L-lysine biosynthesis via DAP pathway; DL-2,6-diaminopimelate from (S)-tetrahydrodipicolinate: step 1/1.</text>
</comment>
<evidence type="ECO:0000256" key="10">
    <source>
        <dbReference type="ARBA" id="ARBA00023154"/>
    </source>
</evidence>
<protein>
    <recommendedName>
        <fullName evidence="5">Meso-diaminopimelate D-dehydrogenase</fullName>
        <ecNumber evidence="4">1.4.1.16</ecNumber>
    </recommendedName>
</protein>
<gene>
    <name evidence="14" type="ORF">ASZ90_018211</name>
</gene>
<dbReference type="GO" id="GO:0047850">
    <property type="term" value="F:diaminopimelate dehydrogenase activity"/>
    <property type="evidence" value="ECO:0007669"/>
    <property type="project" value="UniProtKB-EC"/>
</dbReference>
<dbReference type="Pfam" id="PF16654">
    <property type="entry name" value="DAPDH_C"/>
    <property type="match status" value="1"/>
</dbReference>
<dbReference type="CDD" id="cd02270">
    <property type="entry name" value="meso-DAPDH_N"/>
    <property type="match status" value="1"/>
</dbReference>
<evidence type="ECO:0000256" key="7">
    <source>
        <dbReference type="ARBA" id="ARBA00022857"/>
    </source>
</evidence>
<feature type="domain" description="Gfo/Idh/MocA-like oxidoreductase N-terminal" evidence="12">
    <location>
        <begin position="6"/>
        <end position="90"/>
    </location>
</feature>
<accession>A0A0W8E6W4</accession>
<evidence type="ECO:0000256" key="2">
    <source>
        <dbReference type="ARBA" id="ARBA00007442"/>
    </source>
</evidence>
<dbReference type="GO" id="GO:0009089">
    <property type="term" value="P:lysine biosynthetic process via diaminopimelate"/>
    <property type="evidence" value="ECO:0007669"/>
    <property type="project" value="UniProtKB-UniPathway"/>
</dbReference>
<comment type="caution">
    <text evidence="14">The sequence shown here is derived from an EMBL/GenBank/DDBJ whole genome shotgun (WGS) entry which is preliminary data.</text>
</comment>
<dbReference type="AlphaFoldDB" id="A0A0W8E6W4"/>
<proteinExistence type="inferred from homology"/>
<dbReference type="NCBIfam" id="TIGR01921">
    <property type="entry name" value="DAP-DH"/>
    <property type="match status" value="1"/>
</dbReference>
<dbReference type="PANTHER" id="PTHR31873:SF6">
    <property type="entry name" value="ASPARTATE DEHYDROGENASE DOMAIN-CONTAINING PROTEIN"/>
    <property type="match status" value="1"/>
</dbReference>
<dbReference type="Gene3D" id="3.30.360.10">
    <property type="entry name" value="Dihydrodipicolinate Reductase, domain 2"/>
    <property type="match status" value="1"/>
</dbReference>
<evidence type="ECO:0000259" key="12">
    <source>
        <dbReference type="Pfam" id="PF01408"/>
    </source>
</evidence>
<comment type="similarity">
    <text evidence="2">Belongs to the diaminopimelate dehydrogenase family.</text>
</comment>
<dbReference type="Gene3D" id="3.40.50.720">
    <property type="entry name" value="NAD(P)-binding Rossmann-like Domain"/>
    <property type="match status" value="1"/>
</dbReference>
<dbReference type="InterPro" id="IPR010190">
    <property type="entry name" value="Diaminopimelate_DH_Ddh"/>
</dbReference>
<evidence type="ECO:0000256" key="4">
    <source>
        <dbReference type="ARBA" id="ARBA00012080"/>
    </source>
</evidence>
<keyword evidence="9 14" id="KW-0560">Oxidoreductase</keyword>
<evidence type="ECO:0000259" key="13">
    <source>
        <dbReference type="Pfam" id="PF16654"/>
    </source>
</evidence>
<dbReference type="EMBL" id="LNQE01001850">
    <property type="protein sequence ID" value="KUG04370.1"/>
    <property type="molecule type" value="Genomic_DNA"/>
</dbReference>
<sequence length="302" mass="32764">MEKKTNIAIFGYGNIGRYAVEAVQASPDMQLVGIVQPMDELDASRLEEARHHNLVESINELSGVDVALLCIPTRAVPEVAVNLLAKGINTVDSYDIHNQLADLRLELAQVASNNDSVAVVSAGWDPGTDSMVRCMFEFMLPRGITYTNFGPGMSMGHSVAAKAIPGVENALSMTIPLGTSVHRRMVYVQLQAGADFNEVVAAVKKDSYFAKDETIVTQVTDVSLLLDMGHAVKMERKGVSGVTHNQLLGFSMKINNPALTAQIMVASARASLKQKPGAYTMIQIPIIDYIYGDQDEIIRNLV</sequence>
<dbReference type="InterPro" id="IPR032094">
    <property type="entry name" value="Meso-DAP_DH_C"/>
</dbReference>
<dbReference type="Pfam" id="PF01408">
    <property type="entry name" value="GFO_IDH_MocA"/>
    <property type="match status" value="1"/>
</dbReference>
<dbReference type="PANTHER" id="PTHR31873">
    <property type="entry name" value="L-ASPARTATE DEHYDROGENASE-RELATED"/>
    <property type="match status" value="1"/>
</dbReference>
<keyword evidence="6" id="KW-0028">Amino-acid biosynthesis</keyword>
<evidence type="ECO:0000256" key="8">
    <source>
        <dbReference type="ARBA" id="ARBA00022915"/>
    </source>
</evidence>
<reference evidence="14" key="1">
    <citation type="journal article" date="2015" name="Proc. Natl. Acad. Sci. U.S.A.">
        <title>Networks of energetic and metabolic interactions define dynamics in microbial communities.</title>
        <authorList>
            <person name="Embree M."/>
            <person name="Liu J.K."/>
            <person name="Al-Bassam M.M."/>
            <person name="Zengler K."/>
        </authorList>
    </citation>
    <scope>NUCLEOTIDE SEQUENCE</scope>
</reference>
<dbReference type="PIRSF" id="PIRSF025648">
    <property type="entry name" value="DDH"/>
    <property type="match status" value="1"/>
</dbReference>
<evidence type="ECO:0000256" key="5">
    <source>
        <dbReference type="ARBA" id="ARBA00021654"/>
    </source>
</evidence>
<evidence type="ECO:0000256" key="9">
    <source>
        <dbReference type="ARBA" id="ARBA00023002"/>
    </source>
</evidence>
<comment type="subunit">
    <text evidence="3">Homodimer.</text>
</comment>
<dbReference type="EC" id="1.4.1.16" evidence="4"/>
<dbReference type="GO" id="GO:0000166">
    <property type="term" value="F:nucleotide binding"/>
    <property type="evidence" value="ECO:0007669"/>
    <property type="project" value="InterPro"/>
</dbReference>
<dbReference type="InterPro" id="IPR036291">
    <property type="entry name" value="NAD(P)-bd_dom_sf"/>
</dbReference>
<keyword evidence="8" id="KW-0220">Diaminopimelate biosynthesis</keyword>
<feature type="domain" description="Meso-diaminopimelate D-dehydrogenase C-terminal" evidence="13">
    <location>
        <begin position="123"/>
        <end position="181"/>
    </location>
</feature>
<dbReference type="SUPFAM" id="SSF51735">
    <property type="entry name" value="NAD(P)-binding Rossmann-fold domains"/>
    <property type="match status" value="1"/>
</dbReference>
<organism evidence="14">
    <name type="scientific">hydrocarbon metagenome</name>
    <dbReference type="NCBI Taxonomy" id="938273"/>
    <lineage>
        <taxon>unclassified sequences</taxon>
        <taxon>metagenomes</taxon>
        <taxon>ecological metagenomes</taxon>
    </lineage>
</organism>
<keyword evidence="7" id="KW-0521">NADP</keyword>
<evidence type="ECO:0000256" key="3">
    <source>
        <dbReference type="ARBA" id="ARBA00011738"/>
    </source>
</evidence>
<dbReference type="GO" id="GO:0019877">
    <property type="term" value="P:diaminopimelate biosynthetic process"/>
    <property type="evidence" value="ECO:0007669"/>
    <property type="project" value="UniProtKB-KW"/>
</dbReference>
<evidence type="ECO:0000256" key="11">
    <source>
        <dbReference type="ARBA" id="ARBA00052023"/>
    </source>
</evidence>
<comment type="catalytic activity">
    <reaction evidence="11">
        <text>meso-2,6-diaminopimelate + NADP(+) + H2O = (S)-2-amino-6-oxoheptanedioate + NH4(+) + NADPH + H(+)</text>
        <dbReference type="Rhea" id="RHEA:13561"/>
        <dbReference type="ChEBI" id="CHEBI:15377"/>
        <dbReference type="ChEBI" id="CHEBI:15378"/>
        <dbReference type="ChEBI" id="CHEBI:28938"/>
        <dbReference type="ChEBI" id="CHEBI:57783"/>
        <dbReference type="ChEBI" id="CHEBI:57791"/>
        <dbReference type="ChEBI" id="CHEBI:58349"/>
        <dbReference type="ChEBI" id="CHEBI:58556"/>
        <dbReference type="EC" id="1.4.1.16"/>
    </reaction>
</comment>
<evidence type="ECO:0000256" key="6">
    <source>
        <dbReference type="ARBA" id="ARBA00022605"/>
    </source>
</evidence>
<dbReference type="SUPFAM" id="SSF55347">
    <property type="entry name" value="Glyceraldehyde-3-phosphate dehydrogenase-like, C-terminal domain"/>
    <property type="match status" value="1"/>
</dbReference>
<keyword evidence="10" id="KW-0457">Lysine biosynthesis</keyword>
<name>A0A0W8E6W4_9ZZZZ</name>